<keyword evidence="2" id="KW-1133">Transmembrane helix</keyword>
<protein>
    <submittedName>
        <fullName evidence="6">DUF2207 domain-containing protein</fullName>
    </submittedName>
</protein>
<evidence type="ECO:0000313" key="6">
    <source>
        <dbReference type="EMBL" id="RPD41985.1"/>
    </source>
</evidence>
<feature type="compositionally biased region" description="Gly residues" evidence="1">
    <location>
        <begin position="631"/>
        <end position="649"/>
    </location>
</feature>
<evidence type="ECO:0000259" key="4">
    <source>
        <dbReference type="Pfam" id="PF09972"/>
    </source>
</evidence>
<feature type="transmembrane region" description="Helical" evidence="2">
    <location>
        <begin position="406"/>
        <end position="423"/>
    </location>
</feature>
<keyword evidence="2" id="KW-0812">Transmembrane</keyword>
<feature type="signal peptide" evidence="3">
    <location>
        <begin position="1"/>
        <end position="19"/>
    </location>
</feature>
<feature type="domain" description="DUF2207" evidence="4">
    <location>
        <begin position="41"/>
        <end position="216"/>
    </location>
</feature>
<keyword evidence="2" id="KW-0472">Membrane</keyword>
<evidence type="ECO:0000313" key="7">
    <source>
        <dbReference type="Proteomes" id="UP000279089"/>
    </source>
</evidence>
<keyword evidence="7" id="KW-1185">Reference proteome</keyword>
<evidence type="ECO:0000256" key="3">
    <source>
        <dbReference type="SAM" id="SignalP"/>
    </source>
</evidence>
<evidence type="ECO:0000256" key="2">
    <source>
        <dbReference type="SAM" id="Phobius"/>
    </source>
</evidence>
<organism evidence="6 7">
    <name type="scientific">Chitinophaga barathri</name>
    <dbReference type="NCBI Taxonomy" id="1647451"/>
    <lineage>
        <taxon>Bacteria</taxon>
        <taxon>Pseudomonadati</taxon>
        <taxon>Bacteroidota</taxon>
        <taxon>Chitinophagia</taxon>
        <taxon>Chitinophagales</taxon>
        <taxon>Chitinophagaceae</taxon>
        <taxon>Chitinophaga</taxon>
    </lineage>
</organism>
<dbReference type="InterPro" id="IPR018702">
    <property type="entry name" value="DUF2207"/>
</dbReference>
<dbReference type="Pfam" id="PF09972">
    <property type="entry name" value="DUF2207"/>
    <property type="match status" value="1"/>
</dbReference>
<proteinExistence type="predicted"/>
<gene>
    <name evidence="6" type="ORF">EG028_07455</name>
</gene>
<feature type="transmembrane region" description="Helical" evidence="2">
    <location>
        <begin position="429"/>
        <end position="447"/>
    </location>
</feature>
<sequence>MKHFFFALVLLLLHGHTQAQETAATTYIQDGEEHTLYSDGILDFHSDIRLYPTGEARITEHIKVFTARFYIKKGIFRNIPLYRRDKNGKRKRVDIHVTEVLKDGVPEPYTDTENDGDLMIRIGSADVELEPGVYEYAISYSTTGHVGFFDNFDEFYWNVTGSGWDFPIVKASATVELPRGAKTVQAACYTGPDGSTASNCTVSYNAEGYPTFTASQLLEPGSGFTISPAFTPGVITRPPPPGFRDKLKEWYENYRAVLLALIGSAGLFFYFFTSWKKHGVDPVQPVAVPAFEPPDGLSPAALRYIFKRTTDNKGNAAALVSLAVKKVLRIKETDREEYTVEKLIDAPKDLPKEEQKLFSGLLSSRKQIALDNKQFKIFEAANNAFNASLSEQYRIKDYFLPNTKQILIGGLLTGLIVFIYMLLINAGVFVLLLFVTPFLGVGVAMLVNGFKKLREGCAGILYLAFGLPFTIAPVVVMFSFMDEVPFVALLFMLAASLGYVLYIKLIKAPTPLGAAMDAKIEGFRMYLETAEEHRLDMLTPPEHTPALFERLLPYAIALDLENQWADKFSSVLEQANYDPTWYAGDYMNYTRFSSSFSNRLTSSVMTARMDPTPPRSSGSSSSGSSSWSSGSSGGGSSGGGGGGGGGGGW</sequence>
<feature type="transmembrane region" description="Helical" evidence="2">
    <location>
        <begin position="254"/>
        <end position="272"/>
    </location>
</feature>
<evidence type="ECO:0000259" key="5">
    <source>
        <dbReference type="Pfam" id="PF20990"/>
    </source>
</evidence>
<reference evidence="7" key="1">
    <citation type="submission" date="2018-11" db="EMBL/GenBank/DDBJ databases">
        <title>Chitinophaga lutea sp.nov., isolate from arsenic contaminated soil.</title>
        <authorList>
            <person name="Zong Y."/>
        </authorList>
    </citation>
    <scope>NUCLEOTIDE SEQUENCE [LARGE SCALE GENOMIC DNA]</scope>
    <source>
        <strain evidence="7">YLT18</strain>
    </source>
</reference>
<comment type="caution">
    <text evidence="6">The sequence shown here is derived from an EMBL/GenBank/DDBJ whole genome shotgun (WGS) entry which is preliminary data.</text>
</comment>
<dbReference type="RefSeq" id="WP_120514959.1">
    <property type="nucleotide sequence ID" value="NZ_QXZY01000002.1"/>
</dbReference>
<feature type="domain" description="Predicted membrane protein YciQ-like C-terminal" evidence="5">
    <location>
        <begin position="290"/>
        <end position="568"/>
    </location>
</feature>
<dbReference type="Proteomes" id="UP000279089">
    <property type="component" value="Unassembled WGS sequence"/>
</dbReference>
<dbReference type="Pfam" id="PF20990">
    <property type="entry name" value="DUF2207_C"/>
    <property type="match status" value="1"/>
</dbReference>
<feature type="transmembrane region" description="Helical" evidence="2">
    <location>
        <begin position="459"/>
        <end position="480"/>
    </location>
</feature>
<dbReference type="EMBL" id="RMBX01000003">
    <property type="protein sequence ID" value="RPD41985.1"/>
    <property type="molecule type" value="Genomic_DNA"/>
</dbReference>
<feature type="region of interest" description="Disordered" evidence="1">
    <location>
        <begin position="606"/>
        <end position="649"/>
    </location>
</feature>
<feature type="chain" id="PRO_5018253675" evidence="3">
    <location>
        <begin position="20"/>
        <end position="649"/>
    </location>
</feature>
<dbReference type="InterPro" id="IPR048389">
    <property type="entry name" value="YciQ-like_C"/>
</dbReference>
<dbReference type="AlphaFoldDB" id="A0A3N4MF29"/>
<keyword evidence="3" id="KW-0732">Signal</keyword>
<name>A0A3N4MF29_9BACT</name>
<evidence type="ECO:0000256" key="1">
    <source>
        <dbReference type="SAM" id="MobiDB-lite"/>
    </source>
</evidence>
<accession>A0A3N4MF29</accession>
<feature type="compositionally biased region" description="Low complexity" evidence="1">
    <location>
        <begin position="616"/>
        <end position="630"/>
    </location>
</feature>
<dbReference type="OrthoDB" id="9767603at2"/>
<feature type="transmembrane region" description="Helical" evidence="2">
    <location>
        <begin position="486"/>
        <end position="506"/>
    </location>
</feature>